<protein>
    <submittedName>
        <fullName evidence="2">Uncharacterized protein</fullName>
    </submittedName>
</protein>
<evidence type="ECO:0000313" key="2">
    <source>
        <dbReference type="EMBL" id="MBW74195.1"/>
    </source>
</evidence>
<proteinExistence type="predicted"/>
<reference evidence="2" key="1">
    <citation type="submission" date="2018-01" db="EMBL/GenBank/DDBJ databases">
        <title>An insight into the sialome of Amazonian anophelines.</title>
        <authorList>
            <person name="Ribeiro J.M."/>
            <person name="Scarpassa V."/>
            <person name="Calvo E."/>
        </authorList>
    </citation>
    <scope>NUCLEOTIDE SEQUENCE</scope>
</reference>
<keyword evidence="1" id="KW-1133">Transmembrane helix</keyword>
<dbReference type="EMBL" id="GGFL01010017">
    <property type="protein sequence ID" value="MBW74195.1"/>
    <property type="molecule type" value="Transcribed_RNA"/>
</dbReference>
<accession>A0A2M4D9F4</accession>
<dbReference type="AlphaFoldDB" id="A0A2M4D9F4"/>
<name>A0A2M4D9F4_ANODA</name>
<keyword evidence="1" id="KW-0812">Transmembrane</keyword>
<organism evidence="2">
    <name type="scientific">Anopheles darlingi</name>
    <name type="common">Mosquito</name>
    <dbReference type="NCBI Taxonomy" id="43151"/>
    <lineage>
        <taxon>Eukaryota</taxon>
        <taxon>Metazoa</taxon>
        <taxon>Ecdysozoa</taxon>
        <taxon>Arthropoda</taxon>
        <taxon>Hexapoda</taxon>
        <taxon>Insecta</taxon>
        <taxon>Pterygota</taxon>
        <taxon>Neoptera</taxon>
        <taxon>Endopterygota</taxon>
        <taxon>Diptera</taxon>
        <taxon>Nematocera</taxon>
        <taxon>Culicoidea</taxon>
        <taxon>Culicidae</taxon>
        <taxon>Anophelinae</taxon>
        <taxon>Anopheles</taxon>
    </lineage>
</organism>
<keyword evidence="1" id="KW-0472">Membrane</keyword>
<sequence length="108" mass="11462">MRWLLLLLLLLEVLLLLLLLGKRKMGLRQLMVSTVIFYALLFFGSVATRTRIIGCTASTNHGLAASTVASTGSYNAVFRRVVAVTRQTNVLIAGPANNACGPGTVGGS</sequence>
<evidence type="ECO:0000256" key="1">
    <source>
        <dbReference type="SAM" id="Phobius"/>
    </source>
</evidence>
<feature type="transmembrane region" description="Helical" evidence="1">
    <location>
        <begin position="31"/>
        <end position="48"/>
    </location>
</feature>